<dbReference type="InterPro" id="IPR001841">
    <property type="entry name" value="Znf_RING"/>
</dbReference>
<evidence type="ECO:0000313" key="5">
    <source>
        <dbReference type="Proteomes" id="UP000247498"/>
    </source>
</evidence>
<comment type="caution">
    <text evidence="4">The sequence shown here is derived from an EMBL/GenBank/DDBJ whole genome shotgun (WGS) entry which is preliminary data.</text>
</comment>
<dbReference type="Pfam" id="PF13639">
    <property type="entry name" value="zf-RING_2"/>
    <property type="match status" value="1"/>
</dbReference>
<protein>
    <recommendedName>
        <fullName evidence="3">RING-type domain-containing protein</fullName>
    </recommendedName>
</protein>
<dbReference type="STRING" id="307507.A0A2V0PLN0"/>
<proteinExistence type="predicted"/>
<feature type="compositionally biased region" description="Acidic residues" evidence="2">
    <location>
        <begin position="63"/>
        <end position="72"/>
    </location>
</feature>
<feature type="compositionally biased region" description="Low complexity" evidence="2">
    <location>
        <begin position="73"/>
        <end position="85"/>
    </location>
</feature>
<gene>
    <name evidence="4" type="ORF">Rsub_11156</name>
</gene>
<feature type="region of interest" description="Disordered" evidence="2">
    <location>
        <begin position="1"/>
        <end position="25"/>
    </location>
</feature>
<dbReference type="PROSITE" id="PS50089">
    <property type="entry name" value="ZF_RING_2"/>
    <property type="match status" value="1"/>
</dbReference>
<evidence type="ECO:0000256" key="2">
    <source>
        <dbReference type="SAM" id="MobiDB-lite"/>
    </source>
</evidence>
<keyword evidence="1" id="KW-0862">Zinc</keyword>
<dbReference type="InterPro" id="IPR043312">
    <property type="entry name" value="AtBBR-like"/>
</dbReference>
<feature type="compositionally biased region" description="Low complexity" evidence="2">
    <location>
        <begin position="98"/>
        <end position="119"/>
    </location>
</feature>
<feature type="region of interest" description="Disordered" evidence="2">
    <location>
        <begin position="56"/>
        <end position="126"/>
    </location>
</feature>
<dbReference type="OrthoDB" id="8062037at2759"/>
<dbReference type="Proteomes" id="UP000247498">
    <property type="component" value="Unassembled WGS sequence"/>
</dbReference>
<reference evidence="4 5" key="1">
    <citation type="journal article" date="2018" name="Sci. Rep.">
        <title>Raphidocelis subcapitata (=Pseudokirchneriella subcapitata) provides an insight into genome evolution and environmental adaptations in the Sphaeropleales.</title>
        <authorList>
            <person name="Suzuki S."/>
            <person name="Yamaguchi H."/>
            <person name="Nakajima N."/>
            <person name="Kawachi M."/>
        </authorList>
    </citation>
    <scope>NUCLEOTIDE SEQUENCE [LARGE SCALE GENOMIC DNA]</scope>
    <source>
        <strain evidence="4 5">NIES-35</strain>
    </source>
</reference>
<keyword evidence="5" id="KW-1185">Reference proteome</keyword>
<evidence type="ECO:0000256" key="1">
    <source>
        <dbReference type="PROSITE-ProRule" id="PRU00175"/>
    </source>
</evidence>
<sequence length="301" mass="30462">MAAEADASAVLSVVSPSPKNAEPAEDQDLLLARALQEQEHAYAMLYGGLGGYGAYDNGASSDYEGEEGEGDAAADPTAGANAGGAPVSDGSERTAQTAGAGSASASASASGADEAAPSGEEGDDEALARRLHAEEQRDLYRRMLEMSGYHQMAEAEEDGHQMAEAVDEMSYEDLQVLGEVVGVVSRGLSADAIAALPSVTLAQLHQAASSSGGGAAAGAAEGLCGSSSGGSGAGAPAVEAPHRCTICLVDLEADDVLKLLPCRHAYHSECLDTWLGINKNCPVCTAEVEARPVPLEEQQGA</sequence>
<dbReference type="Gene3D" id="3.30.40.10">
    <property type="entry name" value="Zinc/RING finger domain, C3HC4 (zinc finger)"/>
    <property type="match status" value="1"/>
</dbReference>
<name>A0A2V0PLN0_9CHLO</name>
<dbReference type="SUPFAM" id="SSF57850">
    <property type="entry name" value="RING/U-box"/>
    <property type="match status" value="1"/>
</dbReference>
<dbReference type="AlphaFoldDB" id="A0A2V0PLN0"/>
<dbReference type="SMART" id="SM00184">
    <property type="entry name" value="RING"/>
    <property type="match status" value="1"/>
</dbReference>
<dbReference type="InParanoid" id="A0A2V0PLN0"/>
<dbReference type="PANTHER" id="PTHR47530:SF4">
    <property type="entry name" value="E3 UBIQUITIN LIGASE BIG BROTHER-RELATED"/>
    <property type="match status" value="1"/>
</dbReference>
<evidence type="ECO:0000259" key="3">
    <source>
        <dbReference type="PROSITE" id="PS50089"/>
    </source>
</evidence>
<keyword evidence="1" id="KW-0863">Zinc-finger</keyword>
<feature type="domain" description="RING-type" evidence="3">
    <location>
        <begin position="244"/>
        <end position="285"/>
    </location>
</feature>
<dbReference type="PANTHER" id="PTHR47530">
    <property type="entry name" value="E3 UBIQUITIN LIGASE BIG BROTHER-RELATED"/>
    <property type="match status" value="1"/>
</dbReference>
<accession>A0A2V0PLN0</accession>
<dbReference type="InterPro" id="IPR013083">
    <property type="entry name" value="Znf_RING/FYVE/PHD"/>
</dbReference>
<dbReference type="EMBL" id="BDRX01000134">
    <property type="protein sequence ID" value="GBF98750.1"/>
    <property type="molecule type" value="Genomic_DNA"/>
</dbReference>
<organism evidence="4 5">
    <name type="scientific">Raphidocelis subcapitata</name>
    <dbReference type="NCBI Taxonomy" id="307507"/>
    <lineage>
        <taxon>Eukaryota</taxon>
        <taxon>Viridiplantae</taxon>
        <taxon>Chlorophyta</taxon>
        <taxon>core chlorophytes</taxon>
        <taxon>Chlorophyceae</taxon>
        <taxon>CS clade</taxon>
        <taxon>Sphaeropleales</taxon>
        <taxon>Selenastraceae</taxon>
        <taxon>Raphidocelis</taxon>
    </lineage>
</organism>
<evidence type="ECO:0000313" key="4">
    <source>
        <dbReference type="EMBL" id="GBF98750.1"/>
    </source>
</evidence>
<feature type="compositionally biased region" description="Low complexity" evidence="2">
    <location>
        <begin position="1"/>
        <end position="15"/>
    </location>
</feature>
<keyword evidence="1" id="KW-0479">Metal-binding</keyword>
<dbReference type="GO" id="GO:0008270">
    <property type="term" value="F:zinc ion binding"/>
    <property type="evidence" value="ECO:0007669"/>
    <property type="project" value="UniProtKB-KW"/>
</dbReference>
<dbReference type="FunCoup" id="A0A2V0PLN0">
    <property type="interactions" value="152"/>
</dbReference>